<dbReference type="GO" id="GO:0043565">
    <property type="term" value="F:sequence-specific DNA binding"/>
    <property type="evidence" value="ECO:0007669"/>
    <property type="project" value="TreeGrafter"/>
</dbReference>
<dbReference type="Proteomes" id="UP001139125">
    <property type="component" value="Unassembled WGS sequence"/>
</dbReference>
<evidence type="ECO:0000259" key="1">
    <source>
        <dbReference type="SMART" id="SM01321"/>
    </source>
</evidence>
<evidence type="ECO:0000313" key="3">
    <source>
        <dbReference type="Proteomes" id="UP001139125"/>
    </source>
</evidence>
<dbReference type="GO" id="GO:0004803">
    <property type="term" value="F:transposase activity"/>
    <property type="evidence" value="ECO:0007669"/>
    <property type="project" value="InterPro"/>
</dbReference>
<reference evidence="2" key="1">
    <citation type="submission" date="2022-06" db="EMBL/GenBank/DDBJ databases">
        <title>Gracilimonas sp. CAU 1638 isolated from sea sediment.</title>
        <authorList>
            <person name="Kim W."/>
        </authorList>
    </citation>
    <scope>NUCLEOTIDE SEQUENCE</scope>
    <source>
        <strain evidence="2">CAU 1638</strain>
    </source>
</reference>
<organism evidence="2 3">
    <name type="scientific">Gracilimonas sediminicola</name>
    <dbReference type="NCBI Taxonomy" id="2952158"/>
    <lineage>
        <taxon>Bacteria</taxon>
        <taxon>Pseudomonadati</taxon>
        <taxon>Balneolota</taxon>
        <taxon>Balneolia</taxon>
        <taxon>Balneolales</taxon>
        <taxon>Balneolaceae</taxon>
        <taxon>Gracilimonas</taxon>
    </lineage>
</organism>
<dbReference type="RefSeq" id="WP_255135452.1">
    <property type="nucleotide sequence ID" value="NZ_JANDBC010000003.1"/>
</dbReference>
<comment type="caution">
    <text evidence="2">The sequence shown here is derived from an EMBL/GenBank/DDBJ whole genome shotgun (WGS) entry which is preliminary data.</text>
</comment>
<dbReference type="InterPro" id="IPR002686">
    <property type="entry name" value="Transposase_17"/>
</dbReference>
<name>A0A9X2RI64_9BACT</name>
<protein>
    <submittedName>
        <fullName evidence="2">Transposase</fullName>
    </submittedName>
</protein>
<dbReference type="GO" id="GO:0006313">
    <property type="term" value="P:DNA transposition"/>
    <property type="evidence" value="ECO:0007669"/>
    <property type="project" value="InterPro"/>
</dbReference>
<dbReference type="PANTHER" id="PTHR36966">
    <property type="entry name" value="REP-ASSOCIATED TYROSINE TRANSPOSASE"/>
    <property type="match status" value="1"/>
</dbReference>
<accession>A0A9X2RI64</accession>
<dbReference type="InterPro" id="IPR036515">
    <property type="entry name" value="Transposase_17_sf"/>
</dbReference>
<dbReference type="AlphaFoldDB" id="A0A9X2RI64"/>
<gene>
    <name evidence="2" type="ORF">NM125_13305</name>
</gene>
<dbReference type="SUPFAM" id="SSF143422">
    <property type="entry name" value="Transposase IS200-like"/>
    <property type="match status" value="1"/>
</dbReference>
<feature type="domain" description="Transposase IS200-like" evidence="1">
    <location>
        <begin position="10"/>
        <end position="143"/>
    </location>
</feature>
<dbReference type="PANTHER" id="PTHR36966:SF1">
    <property type="entry name" value="REP-ASSOCIATED TYROSINE TRANSPOSASE"/>
    <property type="match status" value="1"/>
</dbReference>
<dbReference type="Gene3D" id="3.30.70.1290">
    <property type="entry name" value="Transposase IS200-like"/>
    <property type="match status" value="1"/>
</dbReference>
<proteinExistence type="predicted"/>
<dbReference type="NCBIfam" id="NF047646">
    <property type="entry name" value="REP_Tyr_transpos"/>
    <property type="match status" value="1"/>
</dbReference>
<dbReference type="InterPro" id="IPR052715">
    <property type="entry name" value="RAYT_transposase"/>
</dbReference>
<evidence type="ECO:0000313" key="2">
    <source>
        <dbReference type="EMBL" id="MCP9292559.1"/>
    </source>
</evidence>
<sequence length="178" mass="20985">MGRSRYKFYESHYPYFVSSTLLEELPLFSKPQVAQVLLEQFMVLQNMRSVKVYAYVIMPNHFHAVVQGEQLSKKLRLTKSYAARQILEVLKRYGHTRWLRKLKECKRSYKRHRTFQVWEEGLHPKQLSTTEMMAQKIAYIHQNPVKAGWVNAPDDWRYSSAGNYLGREGLIPVTLFAG</sequence>
<dbReference type="EMBL" id="JANDBC010000003">
    <property type="protein sequence ID" value="MCP9292559.1"/>
    <property type="molecule type" value="Genomic_DNA"/>
</dbReference>
<keyword evidence="3" id="KW-1185">Reference proteome</keyword>
<dbReference type="SMART" id="SM01321">
    <property type="entry name" value="Y1_Tnp"/>
    <property type="match status" value="1"/>
</dbReference>